<comment type="caution">
    <text evidence="1">The sequence shown here is derived from an EMBL/GenBank/DDBJ whole genome shotgun (WGS) entry which is preliminary data.</text>
</comment>
<dbReference type="Proteomes" id="UP001164250">
    <property type="component" value="Chromosome 8"/>
</dbReference>
<sequence length="235" mass="27432">MTSNSRTSLDALWIRLIDRVDGLVVNEKMKTSHSLQYFKLSLLSFKLSISACFKLYIMARLPLSQEDVNNFMATLLLRKNRQFIGHLLHPPTAAIRIESLRGFYQRLDNESRAHMLRDMSIAILRELREIDSLSVIATSNNYRDKNRKPYVDKNFSTTIDWRFNTIEQLEIFELRAFIITLITNQMPRMLRDMSIDVLRELRGFFLDNDNINTDGGNNTQQNNLDDINNEGQPVE</sequence>
<evidence type="ECO:0000313" key="1">
    <source>
        <dbReference type="EMBL" id="KAJ0091426.1"/>
    </source>
</evidence>
<organism evidence="1 2">
    <name type="scientific">Pistacia atlantica</name>
    <dbReference type="NCBI Taxonomy" id="434234"/>
    <lineage>
        <taxon>Eukaryota</taxon>
        <taxon>Viridiplantae</taxon>
        <taxon>Streptophyta</taxon>
        <taxon>Embryophyta</taxon>
        <taxon>Tracheophyta</taxon>
        <taxon>Spermatophyta</taxon>
        <taxon>Magnoliopsida</taxon>
        <taxon>eudicotyledons</taxon>
        <taxon>Gunneridae</taxon>
        <taxon>Pentapetalae</taxon>
        <taxon>rosids</taxon>
        <taxon>malvids</taxon>
        <taxon>Sapindales</taxon>
        <taxon>Anacardiaceae</taxon>
        <taxon>Pistacia</taxon>
    </lineage>
</organism>
<gene>
    <name evidence="1" type="ORF">Patl1_14771</name>
</gene>
<name>A0ACC1AXP7_9ROSI</name>
<accession>A0ACC1AXP7</accession>
<proteinExistence type="predicted"/>
<dbReference type="EMBL" id="CM047904">
    <property type="protein sequence ID" value="KAJ0091426.1"/>
    <property type="molecule type" value="Genomic_DNA"/>
</dbReference>
<reference evidence="2" key="1">
    <citation type="journal article" date="2023" name="G3 (Bethesda)">
        <title>Genome assembly and association tests identify interacting loci associated with vigor, precocity, and sex in interspecific pistachio rootstocks.</title>
        <authorList>
            <person name="Palmer W."/>
            <person name="Jacygrad E."/>
            <person name="Sagayaradj S."/>
            <person name="Cavanaugh K."/>
            <person name="Han R."/>
            <person name="Bertier L."/>
            <person name="Beede B."/>
            <person name="Kafkas S."/>
            <person name="Golino D."/>
            <person name="Preece J."/>
            <person name="Michelmore R."/>
        </authorList>
    </citation>
    <scope>NUCLEOTIDE SEQUENCE [LARGE SCALE GENOMIC DNA]</scope>
</reference>
<protein>
    <submittedName>
        <fullName evidence="1">Uncharacterized protein</fullName>
    </submittedName>
</protein>
<evidence type="ECO:0000313" key="2">
    <source>
        <dbReference type="Proteomes" id="UP001164250"/>
    </source>
</evidence>
<keyword evidence="2" id="KW-1185">Reference proteome</keyword>